<accession>A0A447IK39</accession>
<keyword evidence="2" id="KW-1185">Reference proteome</keyword>
<protein>
    <submittedName>
        <fullName evidence="1">Uncharacterized protein</fullName>
    </submittedName>
</protein>
<gene>
    <name evidence="1" type="ORF">PARHAE_01042</name>
</gene>
<name>A0A447IK39_9RHOB</name>
<organism evidence="1 2">
    <name type="scientific">Paracoccus haematequi</name>
    <dbReference type="NCBI Taxonomy" id="2491866"/>
    <lineage>
        <taxon>Bacteria</taxon>
        <taxon>Pseudomonadati</taxon>
        <taxon>Pseudomonadota</taxon>
        <taxon>Alphaproteobacteria</taxon>
        <taxon>Rhodobacterales</taxon>
        <taxon>Paracoccaceae</taxon>
        <taxon>Paracoccus</taxon>
    </lineage>
</organism>
<dbReference type="Proteomes" id="UP000270743">
    <property type="component" value="Unassembled WGS sequence"/>
</dbReference>
<evidence type="ECO:0000313" key="1">
    <source>
        <dbReference type="EMBL" id="VDS07863.1"/>
    </source>
</evidence>
<dbReference type="AlphaFoldDB" id="A0A447IK39"/>
<reference evidence="1 2" key="1">
    <citation type="submission" date="2018-12" db="EMBL/GenBank/DDBJ databases">
        <authorList>
            <person name="Criscuolo A."/>
        </authorList>
    </citation>
    <scope>NUCLEOTIDE SEQUENCE [LARGE SCALE GENOMIC DNA]</scope>
    <source>
        <strain evidence="1">ACIP1116241</strain>
    </source>
</reference>
<proteinExistence type="predicted"/>
<evidence type="ECO:0000313" key="2">
    <source>
        <dbReference type="Proteomes" id="UP000270743"/>
    </source>
</evidence>
<dbReference type="EMBL" id="UZWE01000024">
    <property type="protein sequence ID" value="VDS07863.1"/>
    <property type="molecule type" value="Genomic_DNA"/>
</dbReference>
<sequence length="75" mass="7846">MNPASLVGCVEDPARGGPQTFVVVGDYQLHAAQTAVGKGSQELYPECLGLREASRDPQHLALAVLVDPDGDYHGG</sequence>